<dbReference type="RefSeq" id="WP_172233414.1">
    <property type="nucleotide sequence ID" value="NZ_CP035946.1"/>
</dbReference>
<sequence>MKKPIIAISSNILKDSSGNFAGYERTYINSDYISSIEKNNACAIILPIVDDEESIKTQISIADALILSGGYDVNPKFYNEEASKNLGQICTKRDEYELKLIKYAILKNIPILGICRGLQILNVYFGGTLYQDINSLENTIKHSQDKDPKEEIHSVKLSSKLLEIFGQDEIMVNSFHHQAIKELASNFEVCALAKDNIIEGVFSKEHDFILALQWHPEMLHESNINMNKIFQTLIQKAKK</sequence>
<dbReference type="EMBL" id="JACGBB010000004">
    <property type="protein sequence ID" value="MBZ7987093.1"/>
    <property type="molecule type" value="Genomic_DNA"/>
</dbReference>
<organism evidence="1 2">
    <name type="scientific">Campylobacter canadensis</name>
    <dbReference type="NCBI Taxonomy" id="449520"/>
    <lineage>
        <taxon>Bacteria</taxon>
        <taxon>Pseudomonadati</taxon>
        <taxon>Campylobacterota</taxon>
        <taxon>Epsilonproteobacteria</taxon>
        <taxon>Campylobacterales</taxon>
        <taxon>Campylobacteraceae</taxon>
        <taxon>Campylobacter</taxon>
    </lineage>
</organism>
<name>A0ABS7WQP2_9BACT</name>
<dbReference type="SUPFAM" id="SSF52317">
    <property type="entry name" value="Class I glutamine amidotransferase-like"/>
    <property type="match status" value="1"/>
</dbReference>
<reference evidence="1 2" key="1">
    <citation type="submission" date="2020-07" db="EMBL/GenBank/DDBJ databases">
        <title>Transfer of Campylobacter canadensis to the novel genus Avispirillum gen. nov., that also includes two novel species recovered from migratory waterfowl: Avispirillum anseris sp. nov. and Avispirillum brantae sp. nov.</title>
        <authorList>
            <person name="Miller W.G."/>
            <person name="Chapman M.H."/>
            <person name="Yee E."/>
            <person name="Inglis G.D."/>
        </authorList>
    </citation>
    <scope>NUCLEOTIDE SEQUENCE [LARGE SCALE GENOMIC DNA]</scope>
    <source>
        <strain evidence="1 2">L283</strain>
    </source>
</reference>
<dbReference type="PANTHER" id="PTHR43235">
    <property type="entry name" value="GLUTAMINE AMIDOTRANSFERASE PB2B2.05-RELATED"/>
    <property type="match status" value="1"/>
</dbReference>
<proteinExistence type="predicted"/>
<dbReference type="InterPro" id="IPR011697">
    <property type="entry name" value="Peptidase_C26"/>
</dbReference>
<keyword evidence="2" id="KW-1185">Reference proteome</keyword>
<dbReference type="InterPro" id="IPR044668">
    <property type="entry name" value="PuuD-like"/>
</dbReference>
<dbReference type="PANTHER" id="PTHR43235:SF1">
    <property type="entry name" value="GLUTAMINE AMIDOTRANSFERASE PB2B2.05-RELATED"/>
    <property type="match status" value="1"/>
</dbReference>
<dbReference type="CDD" id="cd01745">
    <property type="entry name" value="GATase1_2"/>
    <property type="match status" value="1"/>
</dbReference>
<accession>A0ABS7WQP2</accession>
<gene>
    <name evidence="1" type="ORF">AVCANL283_03025</name>
</gene>
<dbReference type="PROSITE" id="PS51273">
    <property type="entry name" value="GATASE_TYPE_1"/>
    <property type="match status" value="1"/>
</dbReference>
<dbReference type="InterPro" id="IPR029062">
    <property type="entry name" value="Class_I_gatase-like"/>
</dbReference>
<evidence type="ECO:0000313" key="2">
    <source>
        <dbReference type="Proteomes" id="UP000786183"/>
    </source>
</evidence>
<protein>
    <submittedName>
        <fullName evidence="1">Gamma-glutamyl-gamma-aminobutyrate hydrolase family protein</fullName>
    </submittedName>
</protein>
<dbReference type="Gene3D" id="3.40.50.880">
    <property type="match status" value="1"/>
</dbReference>
<evidence type="ECO:0000313" key="1">
    <source>
        <dbReference type="EMBL" id="MBZ7987093.1"/>
    </source>
</evidence>
<keyword evidence="1" id="KW-0378">Hydrolase</keyword>
<dbReference type="Proteomes" id="UP000786183">
    <property type="component" value="Unassembled WGS sequence"/>
</dbReference>
<dbReference type="GO" id="GO:0016787">
    <property type="term" value="F:hydrolase activity"/>
    <property type="evidence" value="ECO:0007669"/>
    <property type="project" value="UniProtKB-KW"/>
</dbReference>
<dbReference type="Pfam" id="PF07722">
    <property type="entry name" value="Peptidase_C26"/>
    <property type="match status" value="1"/>
</dbReference>
<comment type="caution">
    <text evidence="1">The sequence shown here is derived from an EMBL/GenBank/DDBJ whole genome shotgun (WGS) entry which is preliminary data.</text>
</comment>